<dbReference type="InterPro" id="IPR015886">
    <property type="entry name" value="H2TH_FPG"/>
</dbReference>
<feature type="active site" description="Proton donor; for beta-elimination activity" evidence="15">
    <location>
        <position position="59"/>
    </location>
</feature>
<keyword evidence="8 15" id="KW-0862">Zinc</keyword>
<dbReference type="PROSITE" id="PS01242">
    <property type="entry name" value="ZF_FPG_1"/>
    <property type="match status" value="1"/>
</dbReference>
<dbReference type="PROSITE" id="PS51066">
    <property type="entry name" value="ZF_FPG_2"/>
    <property type="match status" value="1"/>
</dbReference>
<comment type="catalytic activity">
    <reaction evidence="14 15">
        <text>2'-deoxyribonucleotide-(2'-deoxyribose 5'-phosphate)-2'-deoxyribonucleotide-DNA = a 3'-end 2'-deoxyribonucleotide-(2,3-dehydro-2,3-deoxyribose 5'-phosphate)-DNA + a 5'-end 5'-phospho-2'-deoxyribonucleoside-DNA + H(+)</text>
        <dbReference type="Rhea" id="RHEA:66592"/>
        <dbReference type="Rhea" id="RHEA-COMP:13180"/>
        <dbReference type="Rhea" id="RHEA-COMP:16897"/>
        <dbReference type="Rhea" id="RHEA-COMP:17067"/>
        <dbReference type="ChEBI" id="CHEBI:15378"/>
        <dbReference type="ChEBI" id="CHEBI:136412"/>
        <dbReference type="ChEBI" id="CHEBI:157695"/>
        <dbReference type="ChEBI" id="CHEBI:167181"/>
        <dbReference type="EC" id="4.2.99.18"/>
    </reaction>
</comment>
<dbReference type="CDD" id="cd08966">
    <property type="entry name" value="EcFpg-like_N"/>
    <property type="match status" value="1"/>
</dbReference>
<feature type="binding site" evidence="15">
    <location>
        <position position="159"/>
    </location>
    <ligand>
        <name>DNA</name>
        <dbReference type="ChEBI" id="CHEBI:16991"/>
    </ligand>
</feature>
<dbReference type="EC" id="4.2.99.18" evidence="15"/>
<dbReference type="Pfam" id="PF06831">
    <property type="entry name" value="H2TH"/>
    <property type="match status" value="1"/>
</dbReference>
<keyword evidence="5 15" id="KW-0227">DNA damage</keyword>
<protein>
    <recommendedName>
        <fullName evidence="15">Formamidopyrimidine-DNA glycosylase</fullName>
        <shortName evidence="15">Fapy-DNA glycosylase</shortName>
        <ecNumber evidence="15">3.2.2.23</ecNumber>
    </recommendedName>
    <alternativeName>
        <fullName evidence="15">DNA-(apurinic or apyrimidinic site) lyase MutM</fullName>
        <shortName evidence="15">AP lyase MutM</shortName>
        <ecNumber evidence="15">4.2.99.18</ecNumber>
    </alternativeName>
</protein>
<gene>
    <name evidence="18" type="primary">fpg1</name>
    <name evidence="15" type="synonym">fpg</name>
    <name evidence="15" type="synonym">mutM</name>
    <name evidence="18" type="ORF">CMASS_06800</name>
</gene>
<evidence type="ECO:0000256" key="11">
    <source>
        <dbReference type="ARBA" id="ARBA00023239"/>
    </source>
</evidence>
<name>A0ABY7U7W5_9CORY</name>
<evidence type="ECO:0000256" key="13">
    <source>
        <dbReference type="ARBA" id="ARBA00023295"/>
    </source>
</evidence>
<evidence type="ECO:0000256" key="5">
    <source>
        <dbReference type="ARBA" id="ARBA00022763"/>
    </source>
</evidence>
<proteinExistence type="inferred from homology"/>
<evidence type="ECO:0000256" key="2">
    <source>
        <dbReference type="ARBA" id="ARBA00009409"/>
    </source>
</evidence>
<dbReference type="Gene3D" id="3.20.190.10">
    <property type="entry name" value="MutM-like, N-terminal"/>
    <property type="match status" value="1"/>
</dbReference>
<evidence type="ECO:0000313" key="19">
    <source>
        <dbReference type="Proteomes" id="UP001220064"/>
    </source>
</evidence>
<dbReference type="Proteomes" id="UP001220064">
    <property type="component" value="Chromosome"/>
</dbReference>
<evidence type="ECO:0000256" key="3">
    <source>
        <dbReference type="ARBA" id="ARBA00011245"/>
    </source>
</evidence>
<evidence type="ECO:0000313" key="18">
    <source>
        <dbReference type="EMBL" id="WCZ32794.1"/>
    </source>
</evidence>
<evidence type="ECO:0000256" key="7">
    <source>
        <dbReference type="ARBA" id="ARBA00022801"/>
    </source>
</evidence>
<keyword evidence="13 15" id="KW-0326">Glycosidase</keyword>
<dbReference type="SMART" id="SM01232">
    <property type="entry name" value="H2TH"/>
    <property type="match status" value="1"/>
</dbReference>
<dbReference type="InterPro" id="IPR035937">
    <property type="entry name" value="FPG_N"/>
</dbReference>
<comment type="subunit">
    <text evidence="3 15">Monomer.</text>
</comment>
<accession>A0ABY7U7W5</accession>
<feature type="active site" description="Proton donor; for delta-elimination activity" evidence="15">
    <location>
        <position position="269"/>
    </location>
</feature>
<feature type="binding site" evidence="15">
    <location>
        <position position="103"/>
    </location>
    <ligand>
        <name>DNA</name>
        <dbReference type="ChEBI" id="CHEBI:16991"/>
    </ligand>
</feature>
<sequence>MPELPEVETVRRGIAPYLTGRKVTEVELLHPRVNREQGSEDLASLLPGHTIYSVERRGKYLWLELDAGASRTDGPGRDRDRPVVFIHLGMSGQLRVGEYSSPHVRLRARLDDGSTVCFVDQRTFGYWRLAPLSAISHIAPDPLSAEFDSAAVARAIRKRKSPVKSVLLNQEVVSGIGNIYADETLWAARVHPKKRASALRQKDAVELVAAARAVLAAALERGGTSFDSLYVNVNGESGRYGQSLAAYGRAGQPCLRCATPLKAVTVGGRTTTLCPRCQGY</sequence>
<dbReference type="RefSeq" id="WP_022862267.1">
    <property type="nucleotide sequence ID" value="NZ_ATVG01000001.1"/>
</dbReference>
<dbReference type="InterPro" id="IPR020629">
    <property type="entry name" value="FPG_Glyclase"/>
</dbReference>
<evidence type="ECO:0000256" key="6">
    <source>
        <dbReference type="ARBA" id="ARBA00022771"/>
    </source>
</evidence>
<dbReference type="InterPro" id="IPR012319">
    <property type="entry name" value="FPG_cat"/>
</dbReference>
<reference evidence="18 19" key="1">
    <citation type="submission" date="2020-10" db="EMBL/GenBank/DDBJ databases">
        <title>Complete genome sequence of Corynebacterium massiliense DSM 45435, type strain of Corynebacterium massiliense.</title>
        <authorList>
            <person name="Busche T."/>
            <person name="Kalinowski J."/>
            <person name="Ruckert C."/>
        </authorList>
    </citation>
    <scope>NUCLEOTIDE SEQUENCE [LARGE SCALE GENOMIC DNA]</scope>
    <source>
        <strain evidence="18 19">DSM 45435</strain>
    </source>
</reference>
<dbReference type="NCBIfam" id="NF002211">
    <property type="entry name" value="PRK01103.1"/>
    <property type="match status" value="1"/>
</dbReference>
<dbReference type="SUPFAM" id="SSF46946">
    <property type="entry name" value="S13-like H2TH domain"/>
    <property type="match status" value="1"/>
</dbReference>
<dbReference type="InterPro" id="IPR000214">
    <property type="entry name" value="Znf_DNA_glyclase/AP_lyase"/>
</dbReference>
<keyword evidence="11 15" id="KW-0456">Lyase</keyword>
<keyword evidence="12 15" id="KW-0511">Multifunctional enzyme</keyword>
<keyword evidence="4 15" id="KW-0479">Metal-binding</keyword>
<keyword evidence="10 15" id="KW-0234">DNA repair</keyword>
<keyword evidence="7 15" id="KW-0378">Hydrolase</keyword>
<dbReference type="NCBIfam" id="TIGR00577">
    <property type="entry name" value="fpg"/>
    <property type="match status" value="1"/>
</dbReference>
<dbReference type="EMBL" id="CP063189">
    <property type="protein sequence ID" value="WCZ32794.1"/>
    <property type="molecule type" value="Genomic_DNA"/>
</dbReference>
<feature type="active site" description="Schiff-base intermediate with DNA" evidence="15">
    <location>
        <position position="2"/>
    </location>
</feature>
<dbReference type="PANTHER" id="PTHR22993:SF9">
    <property type="entry name" value="FORMAMIDOPYRIMIDINE-DNA GLYCOSYLASE"/>
    <property type="match status" value="1"/>
</dbReference>
<dbReference type="Gene3D" id="1.10.8.50">
    <property type="match status" value="1"/>
</dbReference>
<dbReference type="SMART" id="SM00898">
    <property type="entry name" value="Fapy_DNA_glyco"/>
    <property type="match status" value="1"/>
</dbReference>
<dbReference type="Pfam" id="PF06827">
    <property type="entry name" value="zf-FPG_IleRS"/>
    <property type="match status" value="1"/>
</dbReference>
<comment type="function">
    <text evidence="15">Involved in base excision repair of DNA damaged by oxidation or by mutagenic agents. Acts as DNA glycosylase that recognizes and removes damaged bases. Has a preference for oxidized purines, such as 7,8-dihydro-8-oxoguanine (8-oxoG). Has AP (apurinic/apyrimidinic) lyase activity and introduces nicks in the DNA strand. Cleaves the DNA backbone by beta-delta elimination to generate a single-strand break at the site of the removed base with both 3'- and 5'-phosphates.</text>
</comment>
<evidence type="ECO:0000256" key="14">
    <source>
        <dbReference type="ARBA" id="ARBA00044632"/>
    </source>
</evidence>
<evidence type="ECO:0000256" key="9">
    <source>
        <dbReference type="ARBA" id="ARBA00023125"/>
    </source>
</evidence>
<dbReference type="PROSITE" id="PS51068">
    <property type="entry name" value="FPG_CAT"/>
    <property type="match status" value="1"/>
</dbReference>
<dbReference type="InterPro" id="IPR010663">
    <property type="entry name" value="Znf_FPG/IleRS"/>
</dbReference>
<feature type="active site" description="Proton donor" evidence="15">
    <location>
        <position position="3"/>
    </location>
</feature>
<evidence type="ECO:0000256" key="4">
    <source>
        <dbReference type="ARBA" id="ARBA00022723"/>
    </source>
</evidence>
<dbReference type="InterPro" id="IPR010979">
    <property type="entry name" value="Ribosomal_uS13-like_H2TH"/>
</dbReference>
<evidence type="ECO:0000259" key="17">
    <source>
        <dbReference type="PROSITE" id="PS51068"/>
    </source>
</evidence>
<dbReference type="GO" id="GO:0008534">
    <property type="term" value="F:oxidized purine nucleobase lesion DNA N-glycosylase activity"/>
    <property type="evidence" value="ECO:0007669"/>
    <property type="project" value="UniProtKB-EC"/>
</dbReference>
<feature type="binding site" evidence="15">
    <location>
        <position position="122"/>
    </location>
    <ligand>
        <name>DNA</name>
        <dbReference type="ChEBI" id="CHEBI:16991"/>
    </ligand>
</feature>
<evidence type="ECO:0000259" key="16">
    <source>
        <dbReference type="PROSITE" id="PS51066"/>
    </source>
</evidence>
<dbReference type="HAMAP" id="MF_00103">
    <property type="entry name" value="Fapy_DNA_glycosyl"/>
    <property type="match status" value="1"/>
</dbReference>
<keyword evidence="9 15" id="KW-0238">DNA-binding</keyword>
<dbReference type="InterPro" id="IPR015887">
    <property type="entry name" value="DNA_glyclase_Znf_dom_DNA_BS"/>
</dbReference>
<organism evidence="18 19">
    <name type="scientific">Corynebacterium massiliense DSM 45435</name>
    <dbReference type="NCBI Taxonomy" id="1121364"/>
    <lineage>
        <taxon>Bacteria</taxon>
        <taxon>Bacillati</taxon>
        <taxon>Actinomycetota</taxon>
        <taxon>Actinomycetes</taxon>
        <taxon>Mycobacteriales</taxon>
        <taxon>Corynebacteriaceae</taxon>
        <taxon>Corynebacterium</taxon>
    </lineage>
</organism>
<comment type="cofactor">
    <cofactor evidence="15">
        <name>Zn(2+)</name>
        <dbReference type="ChEBI" id="CHEBI:29105"/>
    </cofactor>
    <text evidence="15">Binds 1 zinc ion per subunit.</text>
</comment>
<keyword evidence="6 15" id="KW-0863">Zinc-finger</keyword>
<evidence type="ECO:0000256" key="15">
    <source>
        <dbReference type="HAMAP-Rule" id="MF_00103"/>
    </source>
</evidence>
<evidence type="ECO:0000256" key="10">
    <source>
        <dbReference type="ARBA" id="ARBA00023204"/>
    </source>
</evidence>
<dbReference type="EC" id="3.2.2.23" evidence="15"/>
<evidence type="ECO:0000256" key="8">
    <source>
        <dbReference type="ARBA" id="ARBA00022833"/>
    </source>
</evidence>
<dbReference type="SUPFAM" id="SSF57716">
    <property type="entry name" value="Glucocorticoid receptor-like (DNA-binding domain)"/>
    <property type="match status" value="1"/>
</dbReference>
<feature type="domain" description="FPG-type" evidence="16">
    <location>
        <begin position="245"/>
        <end position="279"/>
    </location>
</feature>
<keyword evidence="19" id="KW-1185">Reference proteome</keyword>
<dbReference type="Pfam" id="PF01149">
    <property type="entry name" value="Fapy_DNA_glyco"/>
    <property type="match status" value="1"/>
</dbReference>
<dbReference type="SUPFAM" id="SSF81624">
    <property type="entry name" value="N-terminal domain of MutM-like DNA repair proteins"/>
    <property type="match status" value="1"/>
</dbReference>
<evidence type="ECO:0000256" key="1">
    <source>
        <dbReference type="ARBA" id="ARBA00001668"/>
    </source>
</evidence>
<dbReference type="PANTHER" id="PTHR22993">
    <property type="entry name" value="FORMAMIDOPYRIMIDINE-DNA GLYCOSYLASE"/>
    <property type="match status" value="1"/>
</dbReference>
<feature type="domain" description="Formamidopyrimidine-DNA glycosylase catalytic" evidence="17">
    <location>
        <begin position="2"/>
        <end position="125"/>
    </location>
</feature>
<evidence type="ECO:0000256" key="12">
    <source>
        <dbReference type="ARBA" id="ARBA00023268"/>
    </source>
</evidence>
<comment type="catalytic activity">
    <reaction evidence="1 15">
        <text>Hydrolysis of DNA containing ring-opened 7-methylguanine residues, releasing 2,6-diamino-4-hydroxy-5-(N-methyl)formamidopyrimidine.</text>
        <dbReference type="EC" id="3.2.2.23"/>
    </reaction>
</comment>
<comment type="similarity">
    <text evidence="2 15">Belongs to the FPG family.</text>
</comment>